<evidence type="ECO:0000256" key="7">
    <source>
        <dbReference type="SAM" id="MobiDB-lite"/>
    </source>
</evidence>
<dbReference type="SUPFAM" id="SSF57701">
    <property type="entry name" value="Zn2/Cys6 DNA-binding domain"/>
    <property type="match status" value="1"/>
</dbReference>
<protein>
    <recommendedName>
        <fullName evidence="8">Zn(2)-C6 fungal-type domain-containing protein</fullName>
    </recommendedName>
</protein>
<keyword evidence="6" id="KW-0539">Nucleus</keyword>
<dbReference type="PROSITE" id="PS50048">
    <property type="entry name" value="ZN2_CY6_FUNGAL_2"/>
    <property type="match status" value="1"/>
</dbReference>
<dbReference type="PANTHER" id="PTHR37534">
    <property type="entry name" value="TRANSCRIPTIONAL ACTIVATOR PROTEIN UGA3"/>
    <property type="match status" value="1"/>
</dbReference>
<dbReference type="InParanoid" id="A0A1J7ITD4"/>
<feature type="region of interest" description="Disordered" evidence="7">
    <location>
        <begin position="60"/>
        <end position="149"/>
    </location>
</feature>
<dbReference type="GO" id="GO:0000976">
    <property type="term" value="F:transcription cis-regulatory region binding"/>
    <property type="evidence" value="ECO:0007669"/>
    <property type="project" value="TreeGrafter"/>
</dbReference>
<feature type="compositionally biased region" description="Acidic residues" evidence="7">
    <location>
        <begin position="220"/>
        <end position="233"/>
    </location>
</feature>
<organism evidence="9 10">
    <name type="scientific">Coniochaeta ligniaria NRRL 30616</name>
    <dbReference type="NCBI Taxonomy" id="1408157"/>
    <lineage>
        <taxon>Eukaryota</taxon>
        <taxon>Fungi</taxon>
        <taxon>Dikarya</taxon>
        <taxon>Ascomycota</taxon>
        <taxon>Pezizomycotina</taxon>
        <taxon>Sordariomycetes</taxon>
        <taxon>Sordariomycetidae</taxon>
        <taxon>Coniochaetales</taxon>
        <taxon>Coniochaetaceae</taxon>
        <taxon>Coniochaeta</taxon>
    </lineage>
</organism>
<dbReference type="GO" id="GO:0008270">
    <property type="term" value="F:zinc ion binding"/>
    <property type="evidence" value="ECO:0007669"/>
    <property type="project" value="InterPro"/>
</dbReference>
<dbReference type="InterPro" id="IPR001138">
    <property type="entry name" value="Zn2Cys6_DnaBD"/>
</dbReference>
<dbReference type="AlphaFoldDB" id="A0A1J7ITD4"/>
<dbReference type="InterPro" id="IPR021858">
    <property type="entry name" value="Fun_TF"/>
</dbReference>
<dbReference type="PANTHER" id="PTHR37534:SF49">
    <property type="entry name" value="LYSINE BIOSYNTHESIS REGULATORY PROTEIN LYS14"/>
    <property type="match status" value="1"/>
</dbReference>
<dbReference type="Proteomes" id="UP000182658">
    <property type="component" value="Unassembled WGS sequence"/>
</dbReference>
<comment type="subcellular location">
    <subcellularLocation>
        <location evidence="1">Nucleus</location>
    </subcellularLocation>
</comment>
<keyword evidence="2" id="KW-0862">Zinc</keyword>
<evidence type="ECO:0000256" key="2">
    <source>
        <dbReference type="ARBA" id="ARBA00022833"/>
    </source>
</evidence>
<dbReference type="EMBL" id="KV875096">
    <property type="protein sequence ID" value="OIW30443.1"/>
    <property type="molecule type" value="Genomic_DNA"/>
</dbReference>
<keyword evidence="4" id="KW-0238">DNA-binding</keyword>
<feature type="region of interest" description="Disordered" evidence="7">
    <location>
        <begin position="204"/>
        <end position="233"/>
    </location>
</feature>
<evidence type="ECO:0000313" key="9">
    <source>
        <dbReference type="EMBL" id="OIW30443.1"/>
    </source>
</evidence>
<keyword evidence="3" id="KW-0805">Transcription regulation</keyword>
<dbReference type="CDD" id="cd00067">
    <property type="entry name" value="GAL4"/>
    <property type="match status" value="1"/>
</dbReference>
<evidence type="ECO:0000313" key="10">
    <source>
        <dbReference type="Proteomes" id="UP000182658"/>
    </source>
</evidence>
<keyword evidence="5" id="KW-0804">Transcription</keyword>
<proteinExistence type="predicted"/>
<dbReference type="OrthoDB" id="4314040at2759"/>
<dbReference type="GO" id="GO:0005634">
    <property type="term" value="C:nucleus"/>
    <property type="evidence" value="ECO:0007669"/>
    <property type="project" value="UniProtKB-SubCell"/>
</dbReference>
<evidence type="ECO:0000256" key="4">
    <source>
        <dbReference type="ARBA" id="ARBA00023125"/>
    </source>
</evidence>
<feature type="domain" description="Zn(2)-C6 fungal-type" evidence="8">
    <location>
        <begin position="15"/>
        <end position="45"/>
    </location>
</feature>
<dbReference type="STRING" id="1408157.A0A1J7ITD4"/>
<dbReference type="GO" id="GO:0000981">
    <property type="term" value="F:DNA-binding transcription factor activity, RNA polymerase II-specific"/>
    <property type="evidence" value="ECO:0007669"/>
    <property type="project" value="InterPro"/>
</dbReference>
<evidence type="ECO:0000259" key="8">
    <source>
        <dbReference type="PROSITE" id="PS50048"/>
    </source>
</evidence>
<evidence type="ECO:0000256" key="1">
    <source>
        <dbReference type="ARBA" id="ARBA00004123"/>
    </source>
</evidence>
<feature type="compositionally biased region" description="Low complexity" evidence="7">
    <location>
        <begin position="85"/>
        <end position="105"/>
    </location>
</feature>
<dbReference type="InterPro" id="IPR036864">
    <property type="entry name" value="Zn2-C6_fun-type_DNA-bd_sf"/>
</dbReference>
<evidence type="ECO:0000256" key="6">
    <source>
        <dbReference type="ARBA" id="ARBA00023242"/>
    </source>
</evidence>
<dbReference type="Pfam" id="PF11951">
    <property type="entry name" value="Fungal_trans_2"/>
    <property type="match status" value="1"/>
</dbReference>
<sequence>MQPGSGKAAFRSRFGCRTCRHKHRKCDERRPVCRPCQSRGLECDYQVTLKWTRVGNATTFRHVNNNNNSNSNGGSNSNKANTPESGSVVAAASYPSPRPSASGPSCLASPPPWSAVEAEGNSRKDCSPGPPLRPEPESHAAGLPTPRIQDVERRQDVINGGANAPDHIIPAERRGDLGAGSTALASLLDLDIAMLLDECDAGVGAQSSQEGHGSDRAYDGDDDGNQDDLPLDGLDDMEPQFSFGLSSVQRSGPDTVGYAAWVIDNTFTKLLFQIFQSPGEEIAFTYFFKRVSNCIPAYDGERNPWRKLAVVALSHPVLLHGILSVSTAHMNNYGRSCDDLLASRQSRALRTLQAAVSALEAKRDSGRRDSLSLLGGGGVFSILTATEVALGAIMMQTSSALMTGVGNVEMHMKCALHFIRDLGYLHQPADSVFSRLLVNRFAMVDVVLAHLRFRRPLAPPSFWVYQGNRDIDDVDPPFREMHGCPHRVLCFLARIAFLSADLLTPGSSHALLQAEAYSLETEMRVWGHRYYSAMSHEASSPWSPGSESESGPVPDGLASLDVVCECFYWTAHLLLMRRLLLDPTRSSRVQIIMRHIFRLMDRLTPGCGPESSLPFPFYMAAREAVTPKERNWVRQKHAAMMEAHRDRSREYLMASTEKIWEMAEAQEFSRAPEGTPQWDSPLERAIRAMDNQASYFMF</sequence>
<dbReference type="Gene3D" id="4.10.240.10">
    <property type="entry name" value="Zn(2)-C6 fungal-type DNA-binding domain"/>
    <property type="match status" value="1"/>
</dbReference>
<dbReference type="PROSITE" id="PS00463">
    <property type="entry name" value="ZN2_CY6_FUNGAL_1"/>
    <property type="match status" value="1"/>
</dbReference>
<dbReference type="Pfam" id="PF00172">
    <property type="entry name" value="Zn_clus"/>
    <property type="match status" value="1"/>
</dbReference>
<keyword evidence="10" id="KW-1185">Reference proteome</keyword>
<name>A0A1J7ITD4_9PEZI</name>
<dbReference type="GO" id="GO:0045944">
    <property type="term" value="P:positive regulation of transcription by RNA polymerase II"/>
    <property type="evidence" value="ECO:0007669"/>
    <property type="project" value="TreeGrafter"/>
</dbReference>
<evidence type="ECO:0000256" key="5">
    <source>
        <dbReference type="ARBA" id="ARBA00023163"/>
    </source>
</evidence>
<gene>
    <name evidence="9" type="ORF">CONLIGDRAFT_613598</name>
</gene>
<dbReference type="SMART" id="SM00066">
    <property type="entry name" value="GAL4"/>
    <property type="match status" value="1"/>
</dbReference>
<evidence type="ECO:0000256" key="3">
    <source>
        <dbReference type="ARBA" id="ARBA00023015"/>
    </source>
</evidence>
<dbReference type="PRINTS" id="PR00755">
    <property type="entry name" value="AFLATOXINBRP"/>
</dbReference>
<reference evidence="9 10" key="1">
    <citation type="submission" date="2016-10" db="EMBL/GenBank/DDBJ databases">
        <title>Draft genome sequence of Coniochaeta ligniaria NRRL30616, a lignocellulolytic fungus for bioabatement of inhibitors in plant biomass hydrolysates.</title>
        <authorList>
            <consortium name="DOE Joint Genome Institute"/>
            <person name="Jimenez D.J."/>
            <person name="Hector R.E."/>
            <person name="Riley R."/>
            <person name="Sun H."/>
            <person name="Grigoriev I.V."/>
            <person name="Van Elsas J.D."/>
            <person name="Nichols N.N."/>
        </authorList>
    </citation>
    <scope>NUCLEOTIDE SEQUENCE [LARGE SCALE GENOMIC DNA]</scope>
    <source>
        <strain evidence="9 10">NRRL 30616</strain>
    </source>
</reference>
<accession>A0A1J7ITD4</accession>
<feature type="compositionally biased region" description="Low complexity" evidence="7">
    <location>
        <begin position="64"/>
        <end position="78"/>
    </location>
</feature>